<evidence type="ECO:0000256" key="2">
    <source>
        <dbReference type="ARBA" id="ARBA00022452"/>
    </source>
</evidence>
<keyword evidence="7" id="KW-1185">Reference proteome</keyword>
<evidence type="ECO:0000256" key="3">
    <source>
        <dbReference type="ARBA" id="ARBA00023136"/>
    </source>
</evidence>
<reference evidence="7" key="1">
    <citation type="journal article" date="2019" name="Int. J. Syst. Evol. Microbiol.">
        <title>The Global Catalogue of Microorganisms (GCM) 10K type strain sequencing project: providing services to taxonomists for standard genome sequencing and annotation.</title>
        <authorList>
            <consortium name="The Broad Institute Genomics Platform"/>
            <consortium name="The Broad Institute Genome Sequencing Center for Infectious Disease"/>
            <person name="Wu L."/>
            <person name="Ma J."/>
        </authorList>
    </citation>
    <scope>NUCLEOTIDE SEQUENCE [LARGE SCALE GENOMIC DNA]</scope>
    <source>
        <strain evidence="7">KCTC 42911</strain>
    </source>
</reference>
<evidence type="ECO:0000259" key="4">
    <source>
        <dbReference type="Pfam" id="PF01103"/>
    </source>
</evidence>
<feature type="domain" description="POTRA" evidence="5">
    <location>
        <begin position="195"/>
        <end position="260"/>
    </location>
</feature>
<proteinExistence type="predicted"/>
<sequence length="591" mass="63349">MRGLCIGCAVIFPGVAVALETVLNVSGGSPNLRDRIEQSSSVLNAEERGLDAPLELLSAAQADYRTIVQILYDEGHFGPVVNIRLDGREAARVNPLSPPSAVQRVEVIVEAGPAFRFGQAVITPVAPGTELPEEFVTGGVANTGIIRDTVSEGLTSWRELGHPKAELGNQNIRARHAQALLDAEIRLAPGPQLAFGDLRISGPTAVSERAIRKIAGFPTGEIYSPDDLQKSGSRLRRTGAFQSVSFQEAEVPNPDGTLDYTLTLEDMPQRRITFGAEISSREGIDLTVAWMHRNLFGNAERFRFEASLRNIGGDEDLDGRIGLRLDEPARFGPDDSAFWIAQIERQNRLHYNLLQADVGYGTRRTFSDTFFAEAWAGFSYSDADDAYGTDRKFRYLLIAARTELDERDSSVSATSGYYLNAELTPFAGLGDADSGLRAFVDGRAYWTPGVEGRVTLAGRMQIGSVMGPSASGVTPGFLFFSGGAGTVRGQPYESLGIPVGANTAGGKSFLGVSAEVRGQVTERIQVVGFYDWGAVDDSAFISTGAESHAGAGLGVRYGLGGFGPLRLDLAYPVQGDTGDGLQFYIGIGQAF</sequence>
<organism evidence="6 7">
    <name type="scientific">Lutimaribacter marinistellae</name>
    <dbReference type="NCBI Taxonomy" id="1820329"/>
    <lineage>
        <taxon>Bacteria</taxon>
        <taxon>Pseudomonadati</taxon>
        <taxon>Pseudomonadota</taxon>
        <taxon>Alphaproteobacteria</taxon>
        <taxon>Rhodobacterales</taxon>
        <taxon>Roseobacteraceae</taxon>
        <taxon>Lutimaribacter</taxon>
    </lineage>
</organism>
<comment type="caution">
    <text evidence="6">The sequence shown here is derived from an EMBL/GenBank/DDBJ whole genome shotgun (WGS) entry which is preliminary data.</text>
</comment>
<keyword evidence="2" id="KW-1134">Transmembrane beta strand</keyword>
<name>A0ABV7TFB9_9RHOB</name>
<dbReference type="Proteomes" id="UP001595629">
    <property type="component" value="Unassembled WGS sequence"/>
</dbReference>
<dbReference type="PANTHER" id="PTHR12815">
    <property type="entry name" value="SORTING AND ASSEMBLY MACHINERY SAMM50 PROTEIN FAMILY MEMBER"/>
    <property type="match status" value="1"/>
</dbReference>
<keyword evidence="2" id="KW-0812">Transmembrane</keyword>
<gene>
    <name evidence="6" type="ORF">ACFORG_11100</name>
</gene>
<feature type="domain" description="Bacterial surface antigen (D15)" evidence="4">
    <location>
        <begin position="294"/>
        <end position="591"/>
    </location>
</feature>
<dbReference type="Gene3D" id="3.10.20.310">
    <property type="entry name" value="membrane protein fhac"/>
    <property type="match status" value="1"/>
</dbReference>
<evidence type="ECO:0000256" key="1">
    <source>
        <dbReference type="ARBA" id="ARBA00004370"/>
    </source>
</evidence>
<dbReference type="InterPro" id="IPR039910">
    <property type="entry name" value="D15-like"/>
</dbReference>
<keyword evidence="3" id="KW-0472">Membrane</keyword>
<dbReference type="Pfam" id="PF01103">
    <property type="entry name" value="Omp85"/>
    <property type="match status" value="1"/>
</dbReference>
<evidence type="ECO:0000313" key="6">
    <source>
        <dbReference type="EMBL" id="MFC3614309.1"/>
    </source>
</evidence>
<comment type="subcellular location">
    <subcellularLocation>
        <location evidence="1">Membrane</location>
    </subcellularLocation>
</comment>
<dbReference type="PANTHER" id="PTHR12815:SF42">
    <property type="entry name" value="BACTERIAL SURFACE ANTIGEN (D15) DOMAIN-CONTAINING PROTEIN"/>
    <property type="match status" value="1"/>
</dbReference>
<dbReference type="InterPro" id="IPR000184">
    <property type="entry name" value="Bac_surfAg_D15"/>
</dbReference>
<dbReference type="Gene3D" id="2.40.160.50">
    <property type="entry name" value="membrane protein fhac: a member of the omp85/tpsb transporter family"/>
    <property type="match status" value="1"/>
</dbReference>
<accession>A0ABV7TFB9</accession>
<protein>
    <submittedName>
        <fullName evidence="6">Autotransporter assembly complex family protein</fullName>
    </submittedName>
</protein>
<evidence type="ECO:0000259" key="5">
    <source>
        <dbReference type="Pfam" id="PF07244"/>
    </source>
</evidence>
<dbReference type="EMBL" id="JBHRXI010000010">
    <property type="protein sequence ID" value="MFC3614309.1"/>
    <property type="molecule type" value="Genomic_DNA"/>
</dbReference>
<dbReference type="Pfam" id="PF07244">
    <property type="entry name" value="POTRA"/>
    <property type="match status" value="1"/>
</dbReference>
<evidence type="ECO:0000313" key="7">
    <source>
        <dbReference type="Proteomes" id="UP001595629"/>
    </source>
</evidence>
<dbReference type="InterPro" id="IPR010827">
    <property type="entry name" value="BamA/TamA_POTRA"/>
</dbReference>